<dbReference type="EMBL" id="JADNRY010000045">
    <property type="protein sequence ID" value="KAF9070042.1"/>
    <property type="molecule type" value="Genomic_DNA"/>
</dbReference>
<dbReference type="Proteomes" id="UP000772434">
    <property type="component" value="Unassembled WGS sequence"/>
</dbReference>
<protein>
    <submittedName>
        <fullName evidence="2">Uncharacterized protein</fullName>
    </submittedName>
</protein>
<keyword evidence="1" id="KW-0732">Signal</keyword>
<reference evidence="2" key="1">
    <citation type="submission" date="2020-11" db="EMBL/GenBank/DDBJ databases">
        <authorList>
            <consortium name="DOE Joint Genome Institute"/>
            <person name="Ahrendt S."/>
            <person name="Riley R."/>
            <person name="Andreopoulos W."/>
            <person name="Labutti K."/>
            <person name="Pangilinan J."/>
            <person name="Ruiz-Duenas F.J."/>
            <person name="Barrasa J.M."/>
            <person name="Sanchez-Garcia M."/>
            <person name="Camarero S."/>
            <person name="Miyauchi S."/>
            <person name="Serrano A."/>
            <person name="Linde D."/>
            <person name="Babiker R."/>
            <person name="Drula E."/>
            <person name="Ayuso-Fernandez I."/>
            <person name="Pacheco R."/>
            <person name="Padilla G."/>
            <person name="Ferreira P."/>
            <person name="Barriuso J."/>
            <person name="Kellner H."/>
            <person name="Castanera R."/>
            <person name="Alfaro M."/>
            <person name="Ramirez L."/>
            <person name="Pisabarro A.G."/>
            <person name="Kuo A."/>
            <person name="Tritt A."/>
            <person name="Lipzen A."/>
            <person name="He G."/>
            <person name="Yan M."/>
            <person name="Ng V."/>
            <person name="Cullen D."/>
            <person name="Martin F."/>
            <person name="Rosso M.-N."/>
            <person name="Henrissat B."/>
            <person name="Hibbett D."/>
            <person name="Martinez A.T."/>
            <person name="Grigoriev I.V."/>
        </authorList>
    </citation>
    <scope>NUCLEOTIDE SEQUENCE</scope>
    <source>
        <strain evidence="2">AH 40177</strain>
    </source>
</reference>
<evidence type="ECO:0000313" key="3">
    <source>
        <dbReference type="Proteomes" id="UP000772434"/>
    </source>
</evidence>
<keyword evidence="3" id="KW-1185">Reference proteome</keyword>
<evidence type="ECO:0000313" key="2">
    <source>
        <dbReference type="EMBL" id="KAF9070042.1"/>
    </source>
</evidence>
<proteinExistence type="predicted"/>
<dbReference type="AlphaFoldDB" id="A0A9P5PVS5"/>
<sequence length="99" mass="11144">MPTRWVVCILIIWSLTMTLFNAKAAIMKSTQFTKKGSKTGALLQYVDGNTVAEEKNNSMALGITPDASGTPRRFERSKDMCTKEEQKILLRWVSDLLSM</sequence>
<accession>A0A9P5PVS5</accession>
<feature type="chain" id="PRO_5040382168" evidence="1">
    <location>
        <begin position="25"/>
        <end position="99"/>
    </location>
</feature>
<gene>
    <name evidence="2" type="ORF">BDP27DRAFT_1324603</name>
</gene>
<evidence type="ECO:0000256" key="1">
    <source>
        <dbReference type="SAM" id="SignalP"/>
    </source>
</evidence>
<name>A0A9P5PVS5_9AGAR</name>
<comment type="caution">
    <text evidence="2">The sequence shown here is derived from an EMBL/GenBank/DDBJ whole genome shotgun (WGS) entry which is preliminary data.</text>
</comment>
<feature type="signal peptide" evidence="1">
    <location>
        <begin position="1"/>
        <end position="24"/>
    </location>
</feature>
<organism evidence="2 3">
    <name type="scientific">Rhodocollybia butyracea</name>
    <dbReference type="NCBI Taxonomy" id="206335"/>
    <lineage>
        <taxon>Eukaryota</taxon>
        <taxon>Fungi</taxon>
        <taxon>Dikarya</taxon>
        <taxon>Basidiomycota</taxon>
        <taxon>Agaricomycotina</taxon>
        <taxon>Agaricomycetes</taxon>
        <taxon>Agaricomycetidae</taxon>
        <taxon>Agaricales</taxon>
        <taxon>Marasmiineae</taxon>
        <taxon>Omphalotaceae</taxon>
        <taxon>Rhodocollybia</taxon>
    </lineage>
</organism>